<dbReference type="SUPFAM" id="SSF52402">
    <property type="entry name" value="Adenine nucleotide alpha hydrolases-like"/>
    <property type="match status" value="2"/>
</dbReference>
<dbReference type="PRINTS" id="PR01438">
    <property type="entry name" value="UNVRSLSTRESS"/>
</dbReference>
<comment type="similarity">
    <text evidence="1">Belongs to the universal stress protein A family.</text>
</comment>
<dbReference type="PANTHER" id="PTHR46553">
    <property type="entry name" value="ADENINE NUCLEOTIDE ALPHA HYDROLASES-LIKE SUPERFAMILY PROTEIN"/>
    <property type="match status" value="1"/>
</dbReference>
<feature type="domain" description="UspA" evidence="2">
    <location>
        <begin position="48"/>
        <end position="161"/>
    </location>
</feature>
<protein>
    <submittedName>
        <fullName evidence="3">Universal stress protein</fullName>
    </submittedName>
</protein>
<dbReference type="EMBL" id="JASNFN010000034">
    <property type="protein sequence ID" value="MDP5184985.1"/>
    <property type="molecule type" value="Genomic_DNA"/>
</dbReference>
<dbReference type="Pfam" id="PF00582">
    <property type="entry name" value="Usp"/>
    <property type="match status" value="2"/>
</dbReference>
<reference evidence="4" key="1">
    <citation type="submission" date="2023-05" db="EMBL/GenBank/DDBJ databases">
        <title>Draft genome of Pseudofrankia sp. BMG5.37.</title>
        <authorList>
            <person name="Gtari M."/>
            <person name="Ghodhbane F."/>
            <person name="Sbissi I."/>
        </authorList>
    </citation>
    <scope>NUCLEOTIDE SEQUENCE [LARGE SCALE GENOMIC DNA]</scope>
    <source>
        <strain evidence="4">BMG 814</strain>
    </source>
</reference>
<dbReference type="Proteomes" id="UP001233673">
    <property type="component" value="Unassembled WGS sequence"/>
</dbReference>
<name>A0ABT9IHC2_9ACTN</name>
<dbReference type="Gene3D" id="3.40.50.620">
    <property type="entry name" value="HUPs"/>
    <property type="match status" value="2"/>
</dbReference>
<feature type="domain" description="UspA" evidence="2">
    <location>
        <begin position="175"/>
        <end position="308"/>
    </location>
</feature>
<sequence length="322" mass="33239">MLSDAEHRTIEALEAGLLADRHFSRAVDLVARRLRPRAAPVVLGVGAAIPTGALVWAAAEAQRRRCPLQVVHAVRPSLTGAAVLDRAVALAETLAPDVDVSAHPAPGPVDQVLLQAGRTARLLVLGTREHAPRPGLGQALWRRPLAWRVAAAAHCPVAVVRTRPGGGAADAGCGIVVGVDGGPGSEAALLFALRCAQERRTSLTAVHAWTADRPADLEGMAAPVATSEAHAHRRAALAVERWRALCPDVPVVVDTVRGDPAAALVESAAGAALVVVGARRRGPTRAAVLGSVSRDLIQRGTAPVAVVPPAPVAGRTHLAARR</sequence>
<gene>
    <name evidence="3" type="ORF">QOZ88_20315</name>
</gene>
<comment type="caution">
    <text evidence="3">The sequence shown here is derived from an EMBL/GenBank/DDBJ whole genome shotgun (WGS) entry which is preliminary data.</text>
</comment>
<evidence type="ECO:0000256" key="1">
    <source>
        <dbReference type="ARBA" id="ARBA00008791"/>
    </source>
</evidence>
<evidence type="ECO:0000313" key="3">
    <source>
        <dbReference type="EMBL" id="MDP5184985.1"/>
    </source>
</evidence>
<evidence type="ECO:0000313" key="4">
    <source>
        <dbReference type="Proteomes" id="UP001233673"/>
    </source>
</evidence>
<organism evidence="3 4">
    <name type="scientific">Blastococcus carthaginiensis</name>
    <dbReference type="NCBI Taxonomy" id="3050034"/>
    <lineage>
        <taxon>Bacteria</taxon>
        <taxon>Bacillati</taxon>
        <taxon>Actinomycetota</taxon>
        <taxon>Actinomycetes</taxon>
        <taxon>Geodermatophilales</taxon>
        <taxon>Geodermatophilaceae</taxon>
        <taxon>Blastococcus</taxon>
    </lineage>
</organism>
<dbReference type="RefSeq" id="WP_306001522.1">
    <property type="nucleotide sequence ID" value="NZ_JASNFN010000034.1"/>
</dbReference>
<evidence type="ECO:0000259" key="2">
    <source>
        <dbReference type="Pfam" id="PF00582"/>
    </source>
</evidence>
<dbReference type="PANTHER" id="PTHR46553:SF3">
    <property type="entry name" value="ADENINE NUCLEOTIDE ALPHA HYDROLASES-LIKE SUPERFAMILY PROTEIN"/>
    <property type="match status" value="1"/>
</dbReference>
<dbReference type="InterPro" id="IPR006015">
    <property type="entry name" value="Universal_stress_UspA"/>
</dbReference>
<accession>A0ABT9IHC2</accession>
<dbReference type="InterPro" id="IPR014729">
    <property type="entry name" value="Rossmann-like_a/b/a_fold"/>
</dbReference>
<dbReference type="InterPro" id="IPR006016">
    <property type="entry name" value="UspA"/>
</dbReference>
<proteinExistence type="inferred from homology"/>
<keyword evidence="4" id="KW-1185">Reference proteome</keyword>